<keyword evidence="5" id="KW-0472">Membrane</keyword>
<keyword evidence="3" id="KW-1134">Transmembrane beta strand</keyword>
<sequence length="470" mass="53547">MEDPKNTANAEWNSDGTRLSANVGGKFFDDRFAFTASASKLDRDLWFNDTYRDSEYYSAGLRFNATDKQTVLLRVSHLTEDSQYVGSVTPDVIEKYGKDYVPTITETIGMDPATGAPMRRTRTTYLNGDRDLTTVNATYSNDFSERVHFSGDVFYTDGFYTNIDSGENQRMEHDGYGTRMKLDLGYGDDSNLLIGFDYSKQKASLNYDGKKLGSPMLNPDGTFNYLPEPYSFNYDRELTALYLLNTYRTGSFEFTQGARGERTDWTFDKKGQNIAGASTSERWNSAFELSAAWLYRDTGRIYARYERGYTTPDGIQISDERYYGTSRVYTETDADDETFDLFEIGLRDQFAFTTVSLTLWYSETDNQMDRIKMQGEGSFSFYRDTRTMNIYKTKRYGAEVALSQRFGKLSLEESYAWVHGETEYNDKGRALVEGGSDFVSSGLQAVPEHKATVSATYDFNDDFSANVSYL</sequence>
<evidence type="ECO:0000256" key="2">
    <source>
        <dbReference type="ARBA" id="ARBA00022448"/>
    </source>
</evidence>
<accession>A0ABS2DUM3</accession>
<keyword evidence="8" id="KW-0675">Receptor</keyword>
<keyword evidence="9" id="KW-1185">Reference proteome</keyword>
<evidence type="ECO:0000256" key="4">
    <source>
        <dbReference type="ARBA" id="ARBA00022692"/>
    </source>
</evidence>
<dbReference type="Proteomes" id="UP000715095">
    <property type="component" value="Unassembled WGS sequence"/>
</dbReference>
<reference evidence="8 9" key="1">
    <citation type="journal article" date="2021" name="Sci. Rep.">
        <title>The distribution of antibiotic resistance genes in chicken gut microbiota commensals.</title>
        <authorList>
            <person name="Juricova H."/>
            <person name="Matiasovicova J."/>
            <person name="Kubasova T."/>
            <person name="Cejkova D."/>
            <person name="Rychlik I."/>
        </authorList>
    </citation>
    <scope>NUCLEOTIDE SEQUENCE [LARGE SCALE GENOMIC DNA]</scope>
    <source>
        <strain evidence="8 9">An829</strain>
    </source>
</reference>
<keyword evidence="4" id="KW-0812">Transmembrane</keyword>
<gene>
    <name evidence="8" type="ORF">H6A60_11275</name>
</gene>
<dbReference type="SUPFAM" id="SSF56935">
    <property type="entry name" value="Porins"/>
    <property type="match status" value="1"/>
</dbReference>
<keyword evidence="6" id="KW-0998">Cell outer membrane</keyword>
<dbReference type="EMBL" id="JACJJC010000076">
    <property type="protein sequence ID" value="MBM6705047.1"/>
    <property type="molecule type" value="Genomic_DNA"/>
</dbReference>
<dbReference type="Gene3D" id="2.40.170.20">
    <property type="entry name" value="TonB-dependent receptor, beta-barrel domain"/>
    <property type="match status" value="1"/>
</dbReference>
<dbReference type="InterPro" id="IPR039426">
    <property type="entry name" value="TonB-dep_rcpt-like"/>
</dbReference>
<dbReference type="PANTHER" id="PTHR30069:SF27">
    <property type="entry name" value="BLL4766 PROTEIN"/>
    <property type="match status" value="1"/>
</dbReference>
<evidence type="ECO:0000256" key="1">
    <source>
        <dbReference type="ARBA" id="ARBA00004571"/>
    </source>
</evidence>
<organism evidence="8 9">
    <name type="scientific">Sutterella massiliensis</name>
    <dbReference type="NCBI Taxonomy" id="1816689"/>
    <lineage>
        <taxon>Bacteria</taxon>
        <taxon>Pseudomonadati</taxon>
        <taxon>Pseudomonadota</taxon>
        <taxon>Betaproteobacteria</taxon>
        <taxon>Burkholderiales</taxon>
        <taxon>Sutterellaceae</taxon>
        <taxon>Sutterella</taxon>
    </lineage>
</organism>
<keyword evidence="2" id="KW-0813">Transport</keyword>
<comment type="caution">
    <text evidence="8">The sequence shown here is derived from an EMBL/GenBank/DDBJ whole genome shotgun (WGS) entry which is preliminary data.</text>
</comment>
<dbReference type="InterPro" id="IPR041700">
    <property type="entry name" value="OMP_b-brl_3"/>
</dbReference>
<protein>
    <submittedName>
        <fullName evidence="8">TonB-dependent receptor</fullName>
    </submittedName>
</protein>
<evidence type="ECO:0000256" key="6">
    <source>
        <dbReference type="ARBA" id="ARBA00023237"/>
    </source>
</evidence>
<evidence type="ECO:0000259" key="7">
    <source>
        <dbReference type="Pfam" id="PF14905"/>
    </source>
</evidence>
<evidence type="ECO:0000313" key="9">
    <source>
        <dbReference type="Proteomes" id="UP000715095"/>
    </source>
</evidence>
<dbReference type="Pfam" id="PF14905">
    <property type="entry name" value="OMP_b-brl_3"/>
    <property type="match status" value="1"/>
</dbReference>
<dbReference type="InterPro" id="IPR036942">
    <property type="entry name" value="Beta-barrel_TonB_sf"/>
</dbReference>
<proteinExistence type="predicted"/>
<evidence type="ECO:0000256" key="5">
    <source>
        <dbReference type="ARBA" id="ARBA00023136"/>
    </source>
</evidence>
<comment type="subcellular location">
    <subcellularLocation>
        <location evidence="1">Cell outer membrane</location>
        <topology evidence="1">Multi-pass membrane protein</topology>
    </subcellularLocation>
</comment>
<feature type="non-terminal residue" evidence="8">
    <location>
        <position position="470"/>
    </location>
</feature>
<evidence type="ECO:0000256" key="3">
    <source>
        <dbReference type="ARBA" id="ARBA00022452"/>
    </source>
</evidence>
<evidence type="ECO:0000313" key="8">
    <source>
        <dbReference type="EMBL" id="MBM6705047.1"/>
    </source>
</evidence>
<feature type="domain" description="Outer membrane protein beta-barrel" evidence="7">
    <location>
        <begin position="134"/>
        <end position="468"/>
    </location>
</feature>
<dbReference type="PANTHER" id="PTHR30069">
    <property type="entry name" value="TONB-DEPENDENT OUTER MEMBRANE RECEPTOR"/>
    <property type="match status" value="1"/>
</dbReference>
<dbReference type="RefSeq" id="WP_205104681.1">
    <property type="nucleotide sequence ID" value="NZ_JACJJC010000076.1"/>
</dbReference>
<name>A0ABS2DUM3_9BURK</name>